<reference evidence="6 7" key="1">
    <citation type="journal article" date="2011" name="Stand. Genomic Sci.">
        <title>Complete genome sequence of Parvibaculum lavamentivorans type strain (DS-1(T)).</title>
        <authorList>
            <person name="Schleheck D."/>
            <person name="Weiss M."/>
            <person name="Pitluck S."/>
            <person name="Bruce D."/>
            <person name="Land M.L."/>
            <person name="Han S."/>
            <person name="Saunders E."/>
            <person name="Tapia R."/>
            <person name="Detter C."/>
            <person name="Brettin T."/>
            <person name="Han J."/>
            <person name="Woyke T."/>
            <person name="Goodwin L."/>
            <person name="Pennacchio L."/>
            <person name="Nolan M."/>
            <person name="Cook A.M."/>
            <person name="Kjelleberg S."/>
            <person name="Thomas T."/>
        </authorList>
    </citation>
    <scope>NUCLEOTIDE SEQUENCE [LARGE SCALE GENOMIC DNA]</scope>
    <source>
        <strain evidence="7">DS-1 / DSM 13023 / NCIMB 13966</strain>
    </source>
</reference>
<dbReference type="InterPro" id="IPR036259">
    <property type="entry name" value="MFS_trans_sf"/>
</dbReference>
<protein>
    <recommendedName>
        <fullName evidence="5">Major facilitator superfamily (MFS) profile domain-containing protein</fullName>
    </recommendedName>
</protein>
<feature type="transmembrane region" description="Helical" evidence="4">
    <location>
        <begin position="41"/>
        <end position="58"/>
    </location>
</feature>
<dbReference type="GO" id="GO:0022857">
    <property type="term" value="F:transmembrane transporter activity"/>
    <property type="evidence" value="ECO:0007669"/>
    <property type="project" value="InterPro"/>
</dbReference>
<feature type="transmembrane region" description="Helical" evidence="4">
    <location>
        <begin position="95"/>
        <end position="114"/>
    </location>
</feature>
<dbReference type="AlphaFoldDB" id="A7HWZ3"/>
<dbReference type="EMBL" id="CP000774">
    <property type="protein sequence ID" value="ABS64426.1"/>
    <property type="molecule type" value="Genomic_DNA"/>
</dbReference>
<evidence type="ECO:0000256" key="4">
    <source>
        <dbReference type="SAM" id="Phobius"/>
    </source>
</evidence>
<evidence type="ECO:0000256" key="2">
    <source>
        <dbReference type="ARBA" id="ARBA00022989"/>
    </source>
</evidence>
<keyword evidence="3 4" id="KW-0472">Membrane</keyword>
<dbReference type="Proteomes" id="UP000006377">
    <property type="component" value="Chromosome"/>
</dbReference>
<dbReference type="RefSeq" id="WP_012111741.1">
    <property type="nucleotide sequence ID" value="NC_009719.1"/>
</dbReference>
<feature type="transmembrane region" description="Helical" evidence="4">
    <location>
        <begin position="70"/>
        <end position="89"/>
    </location>
</feature>
<dbReference type="HOGENOM" id="CLU_1223785_0_0_5"/>
<feature type="transmembrane region" description="Helical" evidence="4">
    <location>
        <begin position="193"/>
        <end position="213"/>
    </location>
</feature>
<sequence>MAYFRNRTVNLLNLHYWIHAVAATGGSAFFVTYLLKAGVPAPTALSSFALILLGRFLIRPLIVPLTMRWGMRTMVIVGTLLTAFQFPLLAEVDGVGYMLVALIVVSSVGDTVYWSTYHAYFATLGDDERRGHQIGVREAVTALVGVVSPLMTGLLLVTWGPRAAFSLATIFCIASALPLLRTPEVRVASAVSGAFRASIPGMLLFVADGWIMAVTSSSGRSRSSPR</sequence>
<evidence type="ECO:0000313" key="7">
    <source>
        <dbReference type="Proteomes" id="UP000006377"/>
    </source>
</evidence>
<evidence type="ECO:0000313" key="6">
    <source>
        <dbReference type="EMBL" id="ABS64426.1"/>
    </source>
</evidence>
<dbReference type="InterPro" id="IPR011701">
    <property type="entry name" value="MFS"/>
</dbReference>
<dbReference type="STRING" id="402881.Plav_2818"/>
<feature type="transmembrane region" description="Helical" evidence="4">
    <location>
        <begin position="135"/>
        <end position="157"/>
    </location>
</feature>
<keyword evidence="1 4" id="KW-0812">Transmembrane</keyword>
<dbReference type="KEGG" id="pla:Plav_2818"/>
<name>A7HWZ3_PARL1</name>
<keyword evidence="2 4" id="KW-1133">Transmembrane helix</keyword>
<organism evidence="6 7">
    <name type="scientific">Parvibaculum lavamentivorans (strain DS-1 / DSM 13023 / NCIMB 13966)</name>
    <dbReference type="NCBI Taxonomy" id="402881"/>
    <lineage>
        <taxon>Bacteria</taxon>
        <taxon>Pseudomonadati</taxon>
        <taxon>Pseudomonadota</taxon>
        <taxon>Alphaproteobacteria</taxon>
        <taxon>Hyphomicrobiales</taxon>
        <taxon>Parvibaculaceae</taxon>
        <taxon>Parvibaculum</taxon>
    </lineage>
</organism>
<dbReference type="Pfam" id="PF07690">
    <property type="entry name" value="MFS_1"/>
    <property type="match status" value="1"/>
</dbReference>
<dbReference type="InterPro" id="IPR020846">
    <property type="entry name" value="MFS_dom"/>
</dbReference>
<feature type="transmembrane region" description="Helical" evidence="4">
    <location>
        <begin position="12"/>
        <end position="35"/>
    </location>
</feature>
<dbReference type="SUPFAM" id="SSF103473">
    <property type="entry name" value="MFS general substrate transporter"/>
    <property type="match status" value="1"/>
</dbReference>
<feature type="domain" description="Major facilitator superfamily (MFS) profile" evidence="5">
    <location>
        <begin position="1"/>
        <end position="186"/>
    </location>
</feature>
<evidence type="ECO:0000256" key="3">
    <source>
        <dbReference type="ARBA" id="ARBA00023136"/>
    </source>
</evidence>
<dbReference type="PROSITE" id="PS50850">
    <property type="entry name" value="MFS"/>
    <property type="match status" value="1"/>
</dbReference>
<evidence type="ECO:0000256" key="1">
    <source>
        <dbReference type="ARBA" id="ARBA00022692"/>
    </source>
</evidence>
<evidence type="ECO:0000259" key="5">
    <source>
        <dbReference type="PROSITE" id="PS50850"/>
    </source>
</evidence>
<gene>
    <name evidence="6" type="ordered locus">Plav_2818</name>
</gene>
<feature type="transmembrane region" description="Helical" evidence="4">
    <location>
        <begin position="163"/>
        <end position="181"/>
    </location>
</feature>
<proteinExistence type="predicted"/>
<dbReference type="Gene3D" id="1.20.1250.20">
    <property type="entry name" value="MFS general substrate transporter like domains"/>
    <property type="match status" value="1"/>
</dbReference>
<keyword evidence="7" id="KW-1185">Reference proteome</keyword>
<accession>A7HWZ3</accession>
<dbReference type="eggNOG" id="ENOG50345T2">
    <property type="taxonomic scope" value="Bacteria"/>
</dbReference>